<dbReference type="Proteomes" id="UP001174909">
    <property type="component" value="Unassembled WGS sequence"/>
</dbReference>
<name>A0AA35QY24_GEOBA</name>
<accession>A0AA35QY24</accession>
<feature type="non-terminal residue" evidence="1">
    <location>
        <position position="61"/>
    </location>
</feature>
<evidence type="ECO:0000313" key="1">
    <source>
        <dbReference type="EMBL" id="CAI7996752.1"/>
    </source>
</evidence>
<organism evidence="1 2">
    <name type="scientific">Geodia barretti</name>
    <name type="common">Barrett's horny sponge</name>
    <dbReference type="NCBI Taxonomy" id="519541"/>
    <lineage>
        <taxon>Eukaryota</taxon>
        <taxon>Metazoa</taxon>
        <taxon>Porifera</taxon>
        <taxon>Demospongiae</taxon>
        <taxon>Heteroscleromorpha</taxon>
        <taxon>Tetractinellida</taxon>
        <taxon>Astrophorina</taxon>
        <taxon>Geodiidae</taxon>
        <taxon>Geodia</taxon>
    </lineage>
</organism>
<dbReference type="AlphaFoldDB" id="A0AA35QY24"/>
<comment type="caution">
    <text evidence="1">The sequence shown here is derived from an EMBL/GenBank/DDBJ whole genome shotgun (WGS) entry which is preliminary data.</text>
</comment>
<reference evidence="1" key="1">
    <citation type="submission" date="2023-03" db="EMBL/GenBank/DDBJ databases">
        <authorList>
            <person name="Steffen K."/>
            <person name="Cardenas P."/>
        </authorList>
    </citation>
    <scope>NUCLEOTIDE SEQUENCE</scope>
</reference>
<proteinExistence type="predicted"/>
<protein>
    <submittedName>
        <fullName evidence="1">Uncharacterized protein</fullName>
    </submittedName>
</protein>
<keyword evidence="2" id="KW-1185">Reference proteome</keyword>
<evidence type="ECO:0000313" key="2">
    <source>
        <dbReference type="Proteomes" id="UP001174909"/>
    </source>
</evidence>
<gene>
    <name evidence="1" type="ORF">GBAR_LOCUS1947</name>
</gene>
<sequence>MRTDPLVMNGMISSGRLVTHTPRRDMTLVCSSDNMVDTSFDSCTFFSSRSCQIRPVDQSRL</sequence>
<dbReference type="EMBL" id="CASHTH010000278">
    <property type="protein sequence ID" value="CAI7996752.1"/>
    <property type="molecule type" value="Genomic_DNA"/>
</dbReference>